<dbReference type="GO" id="GO:0016491">
    <property type="term" value="F:oxidoreductase activity"/>
    <property type="evidence" value="ECO:0007669"/>
    <property type="project" value="InterPro"/>
</dbReference>
<dbReference type="SMART" id="SM01008">
    <property type="entry name" value="Ald_Xan_dh_C"/>
    <property type="match status" value="1"/>
</dbReference>
<organism evidence="2">
    <name type="scientific">Chryseobacterium sp. B5</name>
    <dbReference type="NCBI Taxonomy" id="2050562"/>
    <lineage>
        <taxon>Bacteria</taxon>
        <taxon>Pseudomonadati</taxon>
        <taxon>Bacteroidota</taxon>
        <taxon>Flavobacteriia</taxon>
        <taxon>Flavobacteriales</taxon>
        <taxon>Weeksellaceae</taxon>
        <taxon>Chryseobacterium group</taxon>
        <taxon>Chryseobacterium</taxon>
    </lineage>
</organism>
<name>A0A2G7T3U1_9FLAO</name>
<protein>
    <submittedName>
        <fullName evidence="2">Acylaldehyde oxidase</fullName>
    </submittedName>
</protein>
<proteinExistence type="predicted"/>
<dbReference type="InterPro" id="IPR008274">
    <property type="entry name" value="AldOxase/xan_DH_MoCoBD1"/>
</dbReference>
<dbReference type="InterPro" id="IPR052516">
    <property type="entry name" value="N-heterocyclic_Hydroxylase"/>
</dbReference>
<dbReference type="PROSITE" id="PS51318">
    <property type="entry name" value="TAT"/>
    <property type="match status" value="1"/>
</dbReference>
<dbReference type="Gene3D" id="3.90.1170.50">
    <property type="entry name" value="Aldehyde oxidase/xanthine dehydrogenase, a/b hammerhead"/>
    <property type="match status" value="1"/>
</dbReference>
<evidence type="ECO:0000259" key="1">
    <source>
        <dbReference type="SMART" id="SM01008"/>
    </source>
</evidence>
<feature type="domain" description="Aldehyde oxidase/xanthine dehydrogenase a/b hammerhead" evidence="1">
    <location>
        <begin position="228"/>
        <end position="314"/>
    </location>
</feature>
<dbReference type="InterPro" id="IPR000674">
    <property type="entry name" value="Ald_Oxase/Xan_DH_a/b"/>
</dbReference>
<comment type="caution">
    <text evidence="2">The sequence shown here is derived from an EMBL/GenBank/DDBJ whole genome shotgun (WGS) entry which is preliminary data.</text>
</comment>
<dbReference type="EMBL" id="PEKC01000097">
    <property type="protein sequence ID" value="PII34529.1"/>
    <property type="molecule type" value="Genomic_DNA"/>
</dbReference>
<sequence length="749" mass="79829">MPQRPSNERGRTAGSAISLRRRHLLQSAAALLVAPAAGSLLIPLAQAAPAGAGAAAATASSIGDWVWIEPSGQVVIGVSQCEVGQGIYTGLPQVLADELDADWASVTVRFVTGRDAYRNDAGEMPFQQFVGASMSMNYFYERMRLAGAQARDVLLRAGAARLGVRASQCSTRAGRVLHSATGRSVGYGEIVADASRLSIAARPRMKSASEQGLIGRNLRRVDTPAKVDGSAVFGIDVEVPGMLIGAVRMAPSVTGRIVRIRNEAEVRARPGVHAIVRTTQWPDPEPSTVVVVADSYWIAKQAADALDIEFDAGAAAGVDSERIHAQFVAGLSNDKAVVARSLGKPREMLAAGKPITADYHSPYITHATMEPLAATVHVRDGEVETWGPYQGQDFLRGELGKACGVPADKVIVHTTFLGGSFGRKYMPDFALHAAAASKAVGRPVKVIRSREDDIRHSYYRPGASGRLSAVLGADGLPAALHARISGQSLYGAINPKKMADAGGWDETMVESIYDLIYGVPNLLVDAVDVQQPIPLSYLRSVGTTSSVFFLESFISELAHTAGVDDYQYRRRLLAGQPLALGVLDAAAKAARWEQPAPAGLHRAMTFNVYTGRGESFQTFVALVMELRVVEGRVRLERAICAIDAGRVVNPGLVKANVEGGIGFALTNTFKSRLGFDKGVVQQSNFHDYPLLQLSEMPRVEVVLVESDRPPQGCGEVALGPTAPAVATALFHATGRRFRSMPLPQDIAST</sequence>
<dbReference type="Pfam" id="PF02738">
    <property type="entry name" value="MoCoBD_1"/>
    <property type="match status" value="1"/>
</dbReference>
<gene>
    <name evidence="2" type="ORF">CTI11_20225</name>
</gene>
<reference evidence="2" key="1">
    <citation type="submission" date="2017-10" db="EMBL/GenBank/DDBJ databases">
        <title>Chryseobacterium sp. B5 is a hydrocarbonoclastic and plant growth promoting bacterium.</title>
        <authorList>
            <person name="Thijs S."/>
            <person name="Gkorezis P."/>
            <person name="Van Hamme J."/>
        </authorList>
    </citation>
    <scope>NUCLEOTIDE SEQUENCE</scope>
    <source>
        <strain evidence="2">B5</strain>
    </source>
</reference>
<evidence type="ECO:0000313" key="2">
    <source>
        <dbReference type="EMBL" id="PII34529.1"/>
    </source>
</evidence>
<dbReference type="InterPro" id="IPR012368">
    <property type="entry name" value="OxRdtase_Mopterin-bd_su_IorB"/>
</dbReference>
<accession>A0A2G7T3U1</accession>
<dbReference type="InterPro" id="IPR046867">
    <property type="entry name" value="AldOxase/xan_DH_MoCoBD2"/>
</dbReference>
<dbReference type="Pfam" id="PF20256">
    <property type="entry name" value="MoCoBD_2"/>
    <property type="match status" value="2"/>
</dbReference>
<dbReference type="SUPFAM" id="SSF56003">
    <property type="entry name" value="Molybdenum cofactor-binding domain"/>
    <property type="match status" value="2"/>
</dbReference>
<dbReference type="AlphaFoldDB" id="A0A2G7T3U1"/>
<dbReference type="Gene3D" id="3.30.365.10">
    <property type="entry name" value="Aldehyde oxidase/xanthine dehydrogenase, molybdopterin binding domain"/>
    <property type="match status" value="4"/>
</dbReference>
<dbReference type="PIRSF" id="PIRSF036389">
    <property type="entry name" value="IOR_B"/>
    <property type="match status" value="1"/>
</dbReference>
<dbReference type="PANTHER" id="PTHR47495">
    <property type="entry name" value="ALDEHYDE DEHYDROGENASE"/>
    <property type="match status" value="1"/>
</dbReference>
<dbReference type="InterPro" id="IPR037165">
    <property type="entry name" value="AldOxase/xan_DH_Mopterin-bd_sf"/>
</dbReference>
<dbReference type="PANTHER" id="PTHR47495:SF2">
    <property type="entry name" value="ALDEHYDE DEHYDROGENASE"/>
    <property type="match status" value="1"/>
</dbReference>
<dbReference type="InterPro" id="IPR006311">
    <property type="entry name" value="TAT_signal"/>
</dbReference>